<comment type="caution">
    <text evidence="3">The sequence shown here is derived from an EMBL/GenBank/DDBJ whole genome shotgun (WGS) entry which is preliminary data.</text>
</comment>
<evidence type="ECO:0000313" key="4">
    <source>
        <dbReference type="Proteomes" id="UP001422759"/>
    </source>
</evidence>
<keyword evidence="4" id="KW-1185">Reference proteome</keyword>
<proteinExistence type="predicted"/>
<dbReference type="EMBL" id="BAAANT010000012">
    <property type="protein sequence ID" value="GAA2141709.1"/>
    <property type="molecule type" value="Genomic_DNA"/>
</dbReference>
<dbReference type="Proteomes" id="UP001422759">
    <property type="component" value="Unassembled WGS sequence"/>
</dbReference>
<organism evidence="3 4">
    <name type="scientific">Kitasatospora kazusensis</name>
    <dbReference type="NCBI Taxonomy" id="407974"/>
    <lineage>
        <taxon>Bacteria</taxon>
        <taxon>Bacillati</taxon>
        <taxon>Actinomycetota</taxon>
        <taxon>Actinomycetes</taxon>
        <taxon>Kitasatosporales</taxon>
        <taxon>Streptomycetaceae</taxon>
        <taxon>Kitasatospora</taxon>
    </lineage>
</organism>
<evidence type="ECO:0000256" key="2">
    <source>
        <dbReference type="SAM" id="Phobius"/>
    </source>
</evidence>
<sequence length="101" mass="10029">MKTLLSRAFARDVIVLFSSASIAALSPLLATTGVLQISGGQWLGAADHVLTAVVLGVLALAGTPLSRAYGVGTGPQPVLEPPVPSAPPVTVPVPAAEPVAP</sequence>
<name>A0ABN2ZG54_9ACTN</name>
<evidence type="ECO:0008006" key="5">
    <source>
        <dbReference type="Google" id="ProtNLM"/>
    </source>
</evidence>
<evidence type="ECO:0000256" key="1">
    <source>
        <dbReference type="SAM" id="MobiDB-lite"/>
    </source>
</evidence>
<feature type="transmembrane region" description="Helical" evidence="2">
    <location>
        <begin position="40"/>
        <end position="61"/>
    </location>
</feature>
<feature type="region of interest" description="Disordered" evidence="1">
    <location>
        <begin position="80"/>
        <end position="101"/>
    </location>
</feature>
<keyword evidence="2" id="KW-1133">Transmembrane helix</keyword>
<keyword evidence="2" id="KW-0472">Membrane</keyword>
<accession>A0ABN2ZG54</accession>
<feature type="compositionally biased region" description="Low complexity" evidence="1">
    <location>
        <begin position="92"/>
        <end position="101"/>
    </location>
</feature>
<keyword evidence="2" id="KW-0812">Transmembrane</keyword>
<feature type="compositionally biased region" description="Pro residues" evidence="1">
    <location>
        <begin position="80"/>
        <end position="91"/>
    </location>
</feature>
<protein>
    <recommendedName>
        <fullName evidence="5">Holin</fullName>
    </recommendedName>
</protein>
<reference evidence="3 4" key="1">
    <citation type="journal article" date="2019" name="Int. J. Syst. Evol. Microbiol.">
        <title>The Global Catalogue of Microorganisms (GCM) 10K type strain sequencing project: providing services to taxonomists for standard genome sequencing and annotation.</title>
        <authorList>
            <consortium name="The Broad Institute Genomics Platform"/>
            <consortium name="The Broad Institute Genome Sequencing Center for Infectious Disease"/>
            <person name="Wu L."/>
            <person name="Ma J."/>
        </authorList>
    </citation>
    <scope>NUCLEOTIDE SEQUENCE [LARGE SCALE GENOMIC DNA]</scope>
    <source>
        <strain evidence="3 4">JCM 14560</strain>
    </source>
</reference>
<evidence type="ECO:0000313" key="3">
    <source>
        <dbReference type="EMBL" id="GAA2141709.1"/>
    </source>
</evidence>
<gene>
    <name evidence="3" type="ORF">GCM10009760_26160</name>
</gene>